<accession>A0A5E4U831</accession>
<gene>
    <name evidence="2" type="ORF">PAQ31011_01902</name>
</gene>
<reference evidence="2 3" key="1">
    <citation type="submission" date="2019-08" db="EMBL/GenBank/DDBJ databases">
        <authorList>
            <person name="Peeters C."/>
        </authorList>
    </citation>
    <scope>NUCLEOTIDE SEQUENCE [LARGE SCALE GENOMIC DNA]</scope>
    <source>
        <strain evidence="2 3">LMG 31011</strain>
    </source>
</reference>
<name>A0A5E4U831_9BURK</name>
<protein>
    <submittedName>
        <fullName evidence="2">Uncharacterized protein</fullName>
    </submittedName>
</protein>
<feature type="region of interest" description="Disordered" evidence="1">
    <location>
        <begin position="34"/>
        <end position="54"/>
    </location>
</feature>
<evidence type="ECO:0000256" key="1">
    <source>
        <dbReference type="SAM" id="MobiDB-lite"/>
    </source>
</evidence>
<proteinExistence type="predicted"/>
<keyword evidence="3" id="KW-1185">Reference proteome</keyword>
<organism evidence="2 3">
    <name type="scientific">Pandoraea aquatica</name>
    <dbReference type="NCBI Taxonomy" id="2508290"/>
    <lineage>
        <taxon>Bacteria</taxon>
        <taxon>Pseudomonadati</taxon>
        <taxon>Pseudomonadota</taxon>
        <taxon>Betaproteobacteria</taxon>
        <taxon>Burkholderiales</taxon>
        <taxon>Burkholderiaceae</taxon>
        <taxon>Pandoraea</taxon>
    </lineage>
</organism>
<dbReference type="Proteomes" id="UP000366819">
    <property type="component" value="Unassembled WGS sequence"/>
</dbReference>
<sequence>MMWDERPRAPSPTGTHCRTGLSIGGVSDIVWTHGITKGQSRNPTDRHAQPSAPIPVSRGTCLDIGDHLGPHPACFIFARFIRDVPNAHRNTFAVDG</sequence>
<evidence type="ECO:0000313" key="3">
    <source>
        <dbReference type="Proteomes" id="UP000366819"/>
    </source>
</evidence>
<dbReference type="AlphaFoldDB" id="A0A5E4U831"/>
<evidence type="ECO:0000313" key="2">
    <source>
        <dbReference type="EMBL" id="VVD96200.1"/>
    </source>
</evidence>
<dbReference type="EMBL" id="CABPSN010000002">
    <property type="protein sequence ID" value="VVD96200.1"/>
    <property type="molecule type" value="Genomic_DNA"/>
</dbReference>